<name>A0A2X0V7I3_9GAMM</name>
<keyword evidence="3" id="KW-1185">Reference proteome</keyword>
<evidence type="ECO:0000259" key="1">
    <source>
        <dbReference type="Pfam" id="PF09820"/>
    </source>
</evidence>
<dbReference type="EMBL" id="UAPV01000001">
    <property type="protein sequence ID" value="SPT70414.1"/>
    <property type="molecule type" value="Genomic_DNA"/>
</dbReference>
<sequence>MKEKDIPRLYVGYSNFDHYAEEVCSYVDKTQFLNYLFSDSCDIQNFVFIRPRRIGKTLNMSMIANFCELNYQNPGDTSYQQRLFIDNPNHLDIANAEYKDLRDRVMGQLPVIYVSFAGIYDNNFNDAITMFLNQLDSLYSRFLFILDSDKISAEEKDHFNEIYNLFYNLFPIVTNKDELIPKVQTYCVEFIQFLGKLLYKEYGRQVLVIIDEYDVLLQKSVLAKNPYYEQMLSLVRDLSVNSFKKDENPWLYKGIITCSASIDYQEEINKECNFTIFEINDEPFTSFFGFTQQETENFLSKFNLIHKIDEFKEYYGGYIFGTDYIYNIWAVIQHCLRLINHKDSTPDSYLSFSSISGEIIGNFIKQLIDSQDMISIDKLQHLLDGKSVKIKIVKFDKAPSYKDKYCFDSFASFLLDRGYLTFDNSFDGIISTEPGKDVYVQIPNLDIRSVYVRNIRRALSERECEDNWYNICTDICNALSSNDINRAQSIINHALSIYISIYVKESEDYYSRFVQCILNNARSRGKVYIKDQKTINIDLDSGNMLFRYSSNDKVVILEFKRSEENCLKAAQEASVLLQYRQYYDDLFNYNDYVYGIGLGFSHKRCEVISIGNMAKINKKI</sequence>
<dbReference type="PANTHER" id="PTHR34825">
    <property type="entry name" value="CONSERVED PROTEIN, WITH A WEAK D-GALACTARATE DEHYDRATASE/ALTRONATE HYDROLASE DOMAIN"/>
    <property type="match status" value="1"/>
</dbReference>
<dbReference type="RefSeq" id="WP_113744489.1">
    <property type="nucleotide sequence ID" value="NZ_UAPV01000001.1"/>
</dbReference>
<accession>A0A2X0V7I3</accession>
<dbReference type="PANTHER" id="PTHR34825:SF1">
    <property type="entry name" value="AAA-ATPASE-LIKE DOMAIN-CONTAINING PROTEIN"/>
    <property type="match status" value="1"/>
</dbReference>
<dbReference type="Pfam" id="PF09820">
    <property type="entry name" value="AAA-ATPase_like"/>
    <property type="match status" value="1"/>
</dbReference>
<organism evidence="2 3">
    <name type="scientific">Anaerobiospirillum thomasii</name>
    <dbReference type="NCBI Taxonomy" id="179995"/>
    <lineage>
        <taxon>Bacteria</taxon>
        <taxon>Pseudomonadati</taxon>
        <taxon>Pseudomonadota</taxon>
        <taxon>Gammaproteobacteria</taxon>
        <taxon>Aeromonadales</taxon>
        <taxon>Succinivibrionaceae</taxon>
        <taxon>Anaerobiospirillum</taxon>
    </lineage>
</organism>
<feature type="domain" description="AAA-ATPase-like" evidence="1">
    <location>
        <begin position="11"/>
        <end position="256"/>
    </location>
</feature>
<evidence type="ECO:0000313" key="2">
    <source>
        <dbReference type="EMBL" id="SPT70414.1"/>
    </source>
</evidence>
<protein>
    <submittedName>
        <fullName evidence="2">Predicted AAA-ATPase</fullName>
    </submittedName>
</protein>
<proteinExistence type="predicted"/>
<dbReference type="InterPro" id="IPR018631">
    <property type="entry name" value="AAA-ATPase-like_dom"/>
</dbReference>
<gene>
    <name evidence="2" type="ORF">NCTC13093_01829</name>
</gene>
<reference evidence="2 3" key="1">
    <citation type="submission" date="2018-06" db="EMBL/GenBank/DDBJ databases">
        <authorList>
            <consortium name="Pathogen Informatics"/>
            <person name="Doyle S."/>
        </authorList>
    </citation>
    <scope>NUCLEOTIDE SEQUENCE [LARGE SCALE GENOMIC DNA]</scope>
    <source>
        <strain evidence="2 3">NCTC13093</strain>
    </source>
</reference>
<evidence type="ECO:0000313" key="3">
    <source>
        <dbReference type="Proteomes" id="UP000250086"/>
    </source>
</evidence>
<dbReference type="AlphaFoldDB" id="A0A2X0V7I3"/>
<dbReference type="Proteomes" id="UP000250086">
    <property type="component" value="Unassembled WGS sequence"/>
</dbReference>